<name>A0A5J4Z7Z9_PORPP</name>
<feature type="compositionally biased region" description="Polar residues" evidence="1">
    <location>
        <begin position="235"/>
        <end position="249"/>
    </location>
</feature>
<reference evidence="3" key="1">
    <citation type="journal article" date="2019" name="Nat. Commun.">
        <title>Expansion of phycobilisome linker gene families in mesophilic red algae.</title>
        <authorList>
            <person name="Lee J."/>
            <person name="Kim D."/>
            <person name="Bhattacharya D."/>
            <person name="Yoon H.S."/>
        </authorList>
    </citation>
    <scope>NUCLEOTIDE SEQUENCE [LARGE SCALE GENOMIC DNA]</scope>
    <source>
        <strain evidence="3">CCMP 1328</strain>
    </source>
</reference>
<feature type="compositionally biased region" description="Basic and acidic residues" evidence="1">
    <location>
        <begin position="55"/>
        <end position="70"/>
    </location>
</feature>
<evidence type="ECO:0000313" key="2">
    <source>
        <dbReference type="EMBL" id="KAA8499876.1"/>
    </source>
</evidence>
<feature type="compositionally biased region" description="Low complexity" evidence="1">
    <location>
        <begin position="334"/>
        <end position="348"/>
    </location>
</feature>
<feature type="region of interest" description="Disordered" evidence="1">
    <location>
        <begin position="203"/>
        <end position="510"/>
    </location>
</feature>
<proteinExistence type="predicted"/>
<feature type="region of interest" description="Disordered" evidence="1">
    <location>
        <begin position="1"/>
        <end position="183"/>
    </location>
</feature>
<feature type="compositionally biased region" description="Polar residues" evidence="1">
    <location>
        <begin position="349"/>
        <end position="365"/>
    </location>
</feature>
<dbReference type="Proteomes" id="UP000324585">
    <property type="component" value="Unassembled WGS sequence"/>
</dbReference>
<gene>
    <name evidence="2" type="ORF">FVE85_7461</name>
</gene>
<dbReference type="EMBL" id="VRMN01000001">
    <property type="protein sequence ID" value="KAA8499876.1"/>
    <property type="molecule type" value="Genomic_DNA"/>
</dbReference>
<evidence type="ECO:0000313" key="3">
    <source>
        <dbReference type="Proteomes" id="UP000324585"/>
    </source>
</evidence>
<feature type="compositionally biased region" description="Low complexity" evidence="1">
    <location>
        <begin position="501"/>
        <end position="510"/>
    </location>
</feature>
<protein>
    <submittedName>
        <fullName evidence="2">Uncharacterized protein</fullName>
    </submittedName>
</protein>
<keyword evidence="3" id="KW-1185">Reference proteome</keyword>
<organism evidence="2 3">
    <name type="scientific">Porphyridium purpureum</name>
    <name type="common">Red alga</name>
    <name type="synonym">Porphyridium cruentum</name>
    <dbReference type="NCBI Taxonomy" id="35688"/>
    <lineage>
        <taxon>Eukaryota</taxon>
        <taxon>Rhodophyta</taxon>
        <taxon>Bangiophyceae</taxon>
        <taxon>Porphyridiales</taxon>
        <taxon>Porphyridiaceae</taxon>
        <taxon>Porphyridium</taxon>
    </lineage>
</organism>
<dbReference type="AlphaFoldDB" id="A0A5J4Z7Z9"/>
<sequence>MAQDGMSMSVKSSYESFETAKAEPDHDLPPQRFHALPTGAPPGWQSQSPVSPQIELERQNHPHHVPKEPKQAAQHKWHETVTIVNDAQGMQAPQLPPQLSPQLSPDMEAQQRGSEESDVHHRNSQHTGSPQHDMGSDGAHEGLNRALEGSDGAHEGSDGAYVGSDGPHSGYRLPPADMSCKTALTEEPMSGVMALTGLDFEVATDETPDAGSSDLDRMRSPKGGSVRTHAGMMGRQSSKKNVAGANSESGPVRTRSRPNPVFRTMKSEVVSSSKSPRARDSTKGRSPRWGGIAVIGNDLLYDSTQPRAFSRGKSISSQVFGRSNTAKGIDGEGASSASAARSPSQQQSTLPQVSPRASSKPQTGRTGKEGRASSLKDMSGSLISLLGGGGSAASASHGPGQKPSLAGNESGVPDIFARGSSAARHRTRPSEAFSMEWSSKGGLNARLPQSRMSGGGGTGSGAKRSPGPQIFRSVSRSGKMDLSPDAVSEGAMHVASHGSHESSLSQSGSEQSQVSISMGGCWIRDILHIFHRPLEQEVGMIQRMMSSLVVLAHTLNQAEFTEYMGCWKVCEEVVIDVLALELSTLLQFVESKRSTCAFALASWKMGKSREVVYEKMNVISDQWRELLRLVSSDETQARDVLSSAEQLEMSMAELAAVLDKVFEQLEGALPAWFERHSNGPERDMIDEGIKDGIMKKIKRPDILLPMISRWLHGVSPLFHDIWMTSMLKGAKRIQFPLWRKAYEEKHVKVCESAQSRSLMYEEGGSRMADIRGV</sequence>
<feature type="compositionally biased region" description="Basic and acidic residues" evidence="1">
    <location>
        <begin position="134"/>
        <end position="143"/>
    </location>
</feature>
<accession>A0A5J4Z7Z9</accession>
<evidence type="ECO:0000256" key="1">
    <source>
        <dbReference type="SAM" id="MobiDB-lite"/>
    </source>
</evidence>
<feature type="compositionally biased region" description="Basic and acidic residues" evidence="1">
    <location>
        <begin position="18"/>
        <end position="29"/>
    </location>
</feature>
<comment type="caution">
    <text evidence="2">The sequence shown here is derived from an EMBL/GenBank/DDBJ whole genome shotgun (WGS) entry which is preliminary data.</text>
</comment>
<feature type="compositionally biased region" description="Polar residues" evidence="1">
    <location>
        <begin position="302"/>
        <end position="326"/>
    </location>
</feature>